<name>A0AA92V500_9BACT</name>
<evidence type="ECO:0000313" key="3">
    <source>
        <dbReference type="EMBL" id="RHK46746.1"/>
    </source>
</evidence>
<feature type="region of interest" description="Disordered" evidence="1">
    <location>
        <begin position="106"/>
        <end position="146"/>
    </location>
</feature>
<proteinExistence type="predicted"/>
<evidence type="ECO:0008006" key="5">
    <source>
        <dbReference type="Google" id="ProtNLM"/>
    </source>
</evidence>
<feature type="compositionally biased region" description="Basic and acidic residues" evidence="1">
    <location>
        <begin position="106"/>
        <end position="142"/>
    </location>
</feature>
<evidence type="ECO:0000256" key="1">
    <source>
        <dbReference type="SAM" id="MobiDB-lite"/>
    </source>
</evidence>
<accession>A0AA92V500</accession>
<keyword evidence="2" id="KW-0732">Signal</keyword>
<gene>
    <name evidence="3" type="ORF">DW064_12785</name>
</gene>
<protein>
    <recommendedName>
        <fullName evidence="5">DUF4988 domain-containing protein</fullName>
    </recommendedName>
</protein>
<comment type="caution">
    <text evidence="3">The sequence shown here is derived from an EMBL/GenBank/DDBJ whole genome shotgun (WGS) entry which is preliminary data.</text>
</comment>
<organism evidence="3 4">
    <name type="scientific">Segatella copri</name>
    <dbReference type="NCBI Taxonomy" id="165179"/>
    <lineage>
        <taxon>Bacteria</taxon>
        <taxon>Pseudomonadati</taxon>
        <taxon>Bacteroidota</taxon>
        <taxon>Bacteroidia</taxon>
        <taxon>Bacteroidales</taxon>
        <taxon>Prevotellaceae</taxon>
        <taxon>Segatella</taxon>
    </lineage>
</organism>
<feature type="signal peptide" evidence="2">
    <location>
        <begin position="1"/>
        <end position="25"/>
    </location>
</feature>
<evidence type="ECO:0000256" key="2">
    <source>
        <dbReference type="SAM" id="SignalP"/>
    </source>
</evidence>
<dbReference type="Gene3D" id="1.20.5.320">
    <property type="entry name" value="6-Phosphogluconate Dehydrogenase, domain 3"/>
    <property type="match status" value="1"/>
</dbReference>
<dbReference type="Proteomes" id="UP000284562">
    <property type="component" value="Unassembled WGS sequence"/>
</dbReference>
<dbReference type="PROSITE" id="PS51257">
    <property type="entry name" value="PROKAR_LIPOPROTEIN"/>
    <property type="match status" value="1"/>
</dbReference>
<evidence type="ECO:0000313" key="4">
    <source>
        <dbReference type="Proteomes" id="UP000284562"/>
    </source>
</evidence>
<dbReference type="EMBL" id="QRNN01000065">
    <property type="protein sequence ID" value="RHK46746.1"/>
    <property type="molecule type" value="Genomic_DNA"/>
</dbReference>
<sequence>MKRKYFSALLMGALTIASVSTFTSCKDYDDDISNLQQQIDSNAKAIETIQNLIKGGGLVTGVTENSDGVTVKLSDGKSVTISNGKDGAPGTAWTIGADGYWYENGKKTDNLARGPQGEKGEKGDQGVKGDKGDQGVKGDKGDAGTSASAASYEYYVPDAESGYFDIYKDGKKVRRSDVQFVSETPNSITATLDKQNLILTGVKGISGEKVVISLTGDLTGLVFMPNLYLDGIETLTYDYLHGEYLEHKDNLTGLSRLNTTTGVAKTIKGLDNYLPDRLADATALDPAAAVLYNYGPAWGVKYHMNPSNADMAYEDITGFNLLEPTILNYHTRATASDLGNITSPKLNDAGKALFNTSNGIVTAGLKIQHPEKLEPFPTVKDKNETANTVALQAKTAASTVAEGKVTSDYALIQPQKAYLEALYWRLKPHYAGLGASNTRMGDEKGIPTAKYFGTTATDAAAQVHVYDSPQEALADPAGAALELYYNSAEGIDIASYLGLHMLVEDVKQFTPGTPNKLGVNLKELSLEEGKEWGLTYQFNLVNYQVDGNATIDSKYAKWVNQEAGVLRAWNVDKDGNPTTTESSTAIDREPLVQVLVKRGDKVVLDGYILIHITRQNPEVAPNKTIDLLTQDAQFDLCNDIDKLKTTWSQFSSIVLTQGLENMTKKDFDEQYTIDSKGNYGNDAAGNTTLDLRMFKDAPEKGGTYNAADDLGNIEYFPNTEGTTNHAFKWHLTAKELEKLTHDQANPVPVVRYVRYIGNAKAKYPYIYVKLTYNLSRANNNQTFGELIPEYWKGLDGSENGKDAVIFDVQEPKDGGDILGISRKVTSTLKGNVAKLVGTHKYYFVPEPVVVGDYTITPQKDASDTEWNKLICKYITGDSHVFSKAKLQETLESCAIKYAEGAFKNDKLYAVKKGTTLHVLIATLDRATSEITLVKNETTKAVLNAIGYEPANANIQKELRSWVGVVTENSCGVAEFVKDGIFLTSWERPINLIDVATEPRIDANTNGNVIYALDLFKLYDWRGWNTETMSEAGCVANQSNMWGDHLWFWGYYNVKSITIDTTPANVETTLGGGTWTTMDQISKDVELLCGNKNGNPTAAKKKGSETYTFNLTSYNSASQNAALAALMEADKAKFGTIWYYNNGGNVETFKVRIPITIAYEWGEFTTKVEFTINGTIGD</sequence>
<feature type="chain" id="PRO_5041642821" description="DUF4988 domain-containing protein" evidence="2">
    <location>
        <begin position="26"/>
        <end position="1177"/>
    </location>
</feature>
<reference evidence="3 4" key="1">
    <citation type="submission" date="2018-08" db="EMBL/GenBank/DDBJ databases">
        <title>A genome reference for cultivated species of the human gut microbiota.</title>
        <authorList>
            <person name="Zou Y."/>
            <person name="Xue W."/>
            <person name="Luo G."/>
        </authorList>
    </citation>
    <scope>NUCLEOTIDE SEQUENCE [LARGE SCALE GENOMIC DNA]</scope>
    <source>
        <strain evidence="3 4">AF43-2</strain>
    </source>
</reference>
<dbReference type="AlphaFoldDB" id="A0AA92V500"/>